<dbReference type="PANTHER" id="PTHR43355:SF2">
    <property type="entry name" value="FLAVIN REDUCTASE (NADPH)"/>
    <property type="match status" value="1"/>
</dbReference>
<dbReference type="RefSeq" id="WP_109722557.1">
    <property type="nucleotide sequence ID" value="NZ_MSZV01000009.1"/>
</dbReference>
<accession>A0A316IG23</accession>
<dbReference type="Gene3D" id="3.40.50.720">
    <property type="entry name" value="NAD(P)-binding Rossmann-like Domain"/>
    <property type="match status" value="1"/>
</dbReference>
<dbReference type="GO" id="GO:0016646">
    <property type="term" value="F:oxidoreductase activity, acting on the CH-NH group of donors, NAD or NADP as acceptor"/>
    <property type="evidence" value="ECO:0007669"/>
    <property type="project" value="TreeGrafter"/>
</dbReference>
<dbReference type="CDD" id="cd05244">
    <property type="entry name" value="BVR-B_like_SDR_a"/>
    <property type="match status" value="1"/>
</dbReference>
<dbReference type="SUPFAM" id="SSF51735">
    <property type="entry name" value="NAD(P)-binding Rossmann-fold domains"/>
    <property type="match status" value="1"/>
</dbReference>
<dbReference type="PANTHER" id="PTHR43355">
    <property type="entry name" value="FLAVIN REDUCTASE (NADPH)"/>
    <property type="match status" value="1"/>
</dbReference>
<organism evidence="2 3">
    <name type="scientific">Fulvimonas soli</name>
    <dbReference type="NCBI Taxonomy" id="155197"/>
    <lineage>
        <taxon>Bacteria</taxon>
        <taxon>Pseudomonadati</taxon>
        <taxon>Pseudomonadota</taxon>
        <taxon>Gammaproteobacteria</taxon>
        <taxon>Lysobacterales</taxon>
        <taxon>Rhodanobacteraceae</taxon>
        <taxon>Fulvimonas</taxon>
    </lineage>
</organism>
<proteinExistence type="predicted"/>
<dbReference type="InterPro" id="IPR036291">
    <property type="entry name" value="NAD(P)-bd_dom_sf"/>
</dbReference>
<evidence type="ECO:0000313" key="2">
    <source>
        <dbReference type="EMBL" id="PWK91969.1"/>
    </source>
</evidence>
<dbReference type="InterPro" id="IPR016040">
    <property type="entry name" value="NAD(P)-bd_dom"/>
</dbReference>
<gene>
    <name evidence="2" type="ORF">C7456_10388</name>
</gene>
<name>A0A316IG23_9GAMM</name>
<dbReference type="OrthoDB" id="7352421at2"/>
<dbReference type="Proteomes" id="UP000245812">
    <property type="component" value="Unassembled WGS sequence"/>
</dbReference>
<dbReference type="EMBL" id="QGHC01000003">
    <property type="protein sequence ID" value="PWK91969.1"/>
    <property type="molecule type" value="Genomic_DNA"/>
</dbReference>
<protein>
    <recommendedName>
        <fullName evidence="1">NAD(P)-binding domain-containing protein</fullName>
    </recommendedName>
</protein>
<keyword evidence="3" id="KW-1185">Reference proteome</keyword>
<dbReference type="AlphaFoldDB" id="A0A316IG23"/>
<evidence type="ECO:0000259" key="1">
    <source>
        <dbReference type="Pfam" id="PF13460"/>
    </source>
</evidence>
<dbReference type="Pfam" id="PF13460">
    <property type="entry name" value="NAD_binding_10"/>
    <property type="match status" value="1"/>
</dbReference>
<evidence type="ECO:0000313" key="3">
    <source>
        <dbReference type="Proteomes" id="UP000245812"/>
    </source>
</evidence>
<sequence length="213" mass="22603">MKLALFGATGHVGRSILDEALARGHRVVAVVRDPARLDRRHAKLEVVAGDAARPATWLDAVRGSDAAIASLSARRDGDNAVIPALARTLLEHLPEAGVKRLLWVGGAGSLETAPGVRVIDDPAFPAAWKPEAEGQARALEVFRASDSGVDWTFVSPAALLEDGERTGAYRLGGDRLLVDAQGASRISVADFAVAMLDRAEKDDAPRRRVSVAY</sequence>
<feature type="domain" description="NAD(P)-binding" evidence="1">
    <location>
        <begin position="7"/>
        <end position="197"/>
    </location>
</feature>
<comment type="caution">
    <text evidence="2">The sequence shown here is derived from an EMBL/GenBank/DDBJ whole genome shotgun (WGS) entry which is preliminary data.</text>
</comment>
<reference evidence="2 3" key="1">
    <citation type="submission" date="2018-05" db="EMBL/GenBank/DDBJ databases">
        <title>Genomic Encyclopedia of Type Strains, Phase IV (KMG-IV): sequencing the most valuable type-strain genomes for metagenomic binning, comparative biology and taxonomic classification.</title>
        <authorList>
            <person name="Goeker M."/>
        </authorList>
    </citation>
    <scope>NUCLEOTIDE SEQUENCE [LARGE SCALE GENOMIC DNA]</scope>
    <source>
        <strain evidence="2 3">DSM 14263</strain>
    </source>
</reference>
<dbReference type="InterPro" id="IPR051606">
    <property type="entry name" value="Polyketide_Oxido-like"/>
</dbReference>